<evidence type="ECO:0000259" key="1">
    <source>
        <dbReference type="Pfam" id="PF00248"/>
    </source>
</evidence>
<dbReference type="PANTHER" id="PTHR43364:SF6">
    <property type="entry name" value="OXIDOREDUCTASE-RELATED"/>
    <property type="match status" value="1"/>
</dbReference>
<dbReference type="RefSeq" id="WP_249493312.1">
    <property type="nucleotide sequence ID" value="NZ_JAMCCK010000072.1"/>
</dbReference>
<gene>
    <name evidence="2" type="ORF">M4438_35455</name>
</gene>
<comment type="caution">
    <text evidence="2">The sequence shown here is derived from an EMBL/GenBank/DDBJ whole genome shotgun (WGS) entry which is preliminary data.</text>
</comment>
<dbReference type="SUPFAM" id="SSF51430">
    <property type="entry name" value="NAD(P)-linked oxidoreductase"/>
    <property type="match status" value="1"/>
</dbReference>
<dbReference type="PANTHER" id="PTHR43364">
    <property type="entry name" value="NADH-SPECIFIC METHYLGLYOXAL REDUCTASE-RELATED"/>
    <property type="match status" value="1"/>
</dbReference>
<evidence type="ECO:0000313" key="3">
    <source>
        <dbReference type="Proteomes" id="UP001202052"/>
    </source>
</evidence>
<reference evidence="2 3" key="1">
    <citation type="submission" date="2022-05" db="EMBL/GenBank/DDBJ databases">
        <title>Genome Resource of Streptomyces lavenduligriseus GA1-1, a Strain with Broad-Spectrum Antifungal Activity against Phytopathogenic Fungi.</title>
        <authorList>
            <person name="Qi D."/>
        </authorList>
    </citation>
    <scope>NUCLEOTIDE SEQUENCE [LARGE SCALE GENOMIC DNA]</scope>
    <source>
        <strain evidence="2 3">GA1-1</strain>
    </source>
</reference>
<dbReference type="Pfam" id="PF00248">
    <property type="entry name" value="Aldo_ket_red"/>
    <property type="match status" value="1"/>
</dbReference>
<dbReference type="EMBL" id="JAMCCK010000072">
    <property type="protein sequence ID" value="MCL3998740.1"/>
    <property type="molecule type" value="Genomic_DNA"/>
</dbReference>
<dbReference type="Gene3D" id="3.20.20.100">
    <property type="entry name" value="NADP-dependent oxidoreductase domain"/>
    <property type="match status" value="1"/>
</dbReference>
<dbReference type="Proteomes" id="UP001202052">
    <property type="component" value="Unassembled WGS sequence"/>
</dbReference>
<dbReference type="InterPro" id="IPR050523">
    <property type="entry name" value="AKR_Detox_Biosynth"/>
</dbReference>
<dbReference type="InterPro" id="IPR023210">
    <property type="entry name" value="NADP_OxRdtase_dom"/>
</dbReference>
<evidence type="ECO:0000313" key="2">
    <source>
        <dbReference type="EMBL" id="MCL3998740.1"/>
    </source>
</evidence>
<name>A0ABT0P546_9ACTN</name>
<accession>A0ABT0P546</accession>
<sequence length="310" mass="32511">MTSHTPDAGLVALGTFEYGSTVPPGQARQLLDTFCALGGHVIDTAPTYGPTLGGYQAEALIGRWLAASGAQAAVVSKAGLDPARPEHGILDPAALIASAHRSAETLGRPLTGLLWHRDDPAVPVGEIADAAHRLVTDGTTRYVGAPNWTTSRLASWIRYADRNQLTGPRISQPLWSLAGRAQPPAEPWLVEADPDHLDLAASTGLTLMPYRTLAAGYLADAHSGRHAAHHRATYATTDNAVRRERLRAAAARLGISVPGLALACLRASTHARVVPVIGPRTTGQLQEALNGAGTVISPGLLAHLTGREQP</sequence>
<protein>
    <submittedName>
        <fullName evidence="2">Aldo/keto reductase</fullName>
    </submittedName>
</protein>
<dbReference type="InterPro" id="IPR036812">
    <property type="entry name" value="NAD(P)_OxRdtase_dom_sf"/>
</dbReference>
<organism evidence="2 3">
    <name type="scientific">Streptomyces lavenduligriseus</name>
    <dbReference type="NCBI Taxonomy" id="67315"/>
    <lineage>
        <taxon>Bacteria</taxon>
        <taxon>Bacillati</taxon>
        <taxon>Actinomycetota</taxon>
        <taxon>Actinomycetes</taxon>
        <taxon>Kitasatosporales</taxon>
        <taxon>Streptomycetaceae</taxon>
        <taxon>Streptomyces</taxon>
    </lineage>
</organism>
<feature type="domain" description="NADP-dependent oxidoreductase" evidence="1">
    <location>
        <begin position="12"/>
        <end position="290"/>
    </location>
</feature>
<proteinExistence type="predicted"/>
<keyword evidence="3" id="KW-1185">Reference proteome</keyword>